<dbReference type="CDD" id="cd00075">
    <property type="entry name" value="HATPase"/>
    <property type="match status" value="1"/>
</dbReference>
<dbReference type="InterPro" id="IPR005467">
    <property type="entry name" value="His_kinase_dom"/>
</dbReference>
<dbReference type="PANTHER" id="PTHR43711:SF28">
    <property type="entry name" value="SENSOR HISTIDINE KINASE YXDK"/>
    <property type="match status" value="1"/>
</dbReference>
<dbReference type="KEGG" id="sti:Sthe_3274"/>
<dbReference type="InterPro" id="IPR003594">
    <property type="entry name" value="HATPase_dom"/>
</dbReference>
<evidence type="ECO:0000256" key="3">
    <source>
        <dbReference type="ARBA" id="ARBA00022553"/>
    </source>
</evidence>
<dbReference type="AlphaFoldDB" id="D1CA31"/>
<keyword evidence="5 9" id="KW-0418">Kinase</keyword>
<dbReference type="eggNOG" id="COG2205">
    <property type="taxonomic scope" value="Bacteria"/>
</dbReference>
<evidence type="ECO:0000256" key="1">
    <source>
        <dbReference type="ARBA" id="ARBA00000085"/>
    </source>
</evidence>
<keyword evidence="10" id="KW-1185">Reference proteome</keyword>
<keyword evidence="7" id="KW-0472">Membrane</keyword>
<dbReference type="InterPro" id="IPR036097">
    <property type="entry name" value="HisK_dim/P_sf"/>
</dbReference>
<dbReference type="SUPFAM" id="SSF55874">
    <property type="entry name" value="ATPase domain of HSP90 chaperone/DNA topoisomerase II/histidine kinase"/>
    <property type="match status" value="1"/>
</dbReference>
<organism evidence="9 10">
    <name type="scientific">Sphaerobacter thermophilus (strain ATCC 49802 / DSM 20745 / KCCM 41009 / NCIMB 13125 / S 6022)</name>
    <dbReference type="NCBI Taxonomy" id="479434"/>
    <lineage>
        <taxon>Bacteria</taxon>
        <taxon>Pseudomonadati</taxon>
        <taxon>Thermomicrobiota</taxon>
        <taxon>Thermomicrobia</taxon>
        <taxon>Sphaerobacterales</taxon>
        <taxon>Sphaerobacterineae</taxon>
        <taxon>Sphaerobacteraceae</taxon>
        <taxon>Sphaerobacter</taxon>
    </lineage>
</organism>
<keyword evidence="7" id="KW-1133">Transmembrane helix</keyword>
<evidence type="ECO:0000256" key="7">
    <source>
        <dbReference type="SAM" id="Phobius"/>
    </source>
</evidence>
<evidence type="ECO:0000256" key="6">
    <source>
        <dbReference type="ARBA" id="ARBA00023012"/>
    </source>
</evidence>
<dbReference type="Pfam" id="PF02518">
    <property type="entry name" value="HATPase_c"/>
    <property type="match status" value="1"/>
</dbReference>
<protein>
    <recommendedName>
        <fullName evidence="2">histidine kinase</fullName>
        <ecNumber evidence="2">2.7.13.3</ecNumber>
    </recommendedName>
</protein>
<reference evidence="10" key="1">
    <citation type="submission" date="2009-11" db="EMBL/GenBank/DDBJ databases">
        <title>The complete chromosome 2 of Sphaerobacter thermophilus DSM 20745.</title>
        <authorList>
            <person name="Lucas S."/>
            <person name="Copeland A."/>
            <person name="Lapidus A."/>
            <person name="Glavina del Rio T."/>
            <person name="Dalin E."/>
            <person name="Tice H."/>
            <person name="Bruce D."/>
            <person name="Goodwin L."/>
            <person name="Pitluck S."/>
            <person name="Kyrpides N."/>
            <person name="Mavromatis K."/>
            <person name="Ivanova N."/>
            <person name="Mikhailova N."/>
            <person name="LaButti K.M."/>
            <person name="Clum A."/>
            <person name="Sun H.I."/>
            <person name="Brettin T."/>
            <person name="Detter J.C."/>
            <person name="Han C."/>
            <person name="Larimer F."/>
            <person name="Land M."/>
            <person name="Hauser L."/>
            <person name="Markowitz V."/>
            <person name="Cheng J.F."/>
            <person name="Hugenholtz P."/>
            <person name="Woyke T."/>
            <person name="Wu D."/>
            <person name="Steenblock K."/>
            <person name="Schneider S."/>
            <person name="Pukall R."/>
            <person name="Goeker M."/>
            <person name="Klenk H.P."/>
            <person name="Eisen J.A."/>
        </authorList>
    </citation>
    <scope>NUCLEOTIDE SEQUENCE [LARGE SCALE GENOMIC DNA]</scope>
    <source>
        <strain evidence="10">ATCC 49802 / DSM 20745 / S 6022</strain>
    </source>
</reference>
<dbReference type="InterPro" id="IPR004358">
    <property type="entry name" value="Sig_transdc_His_kin-like_C"/>
</dbReference>
<gene>
    <name evidence="9" type="ordered locus">Sthe_3274</name>
</gene>
<keyword evidence="6" id="KW-0902">Two-component regulatory system</keyword>
<dbReference type="EC" id="2.7.13.3" evidence="2"/>
<keyword evidence="4" id="KW-0808">Transferase</keyword>
<dbReference type="STRING" id="479434.Sthe_3274"/>
<evidence type="ECO:0000313" key="9">
    <source>
        <dbReference type="EMBL" id="ACZ40674.1"/>
    </source>
</evidence>
<name>D1CA31_SPHTD</name>
<evidence type="ECO:0000259" key="8">
    <source>
        <dbReference type="PROSITE" id="PS50109"/>
    </source>
</evidence>
<dbReference type="InterPro" id="IPR050736">
    <property type="entry name" value="Sensor_HK_Regulatory"/>
</dbReference>
<reference evidence="9 10" key="2">
    <citation type="journal article" date="2010" name="Stand. Genomic Sci.">
        <title>Complete genome sequence of Desulfohalobium retbaense type strain (HR(100)).</title>
        <authorList>
            <person name="Spring S."/>
            <person name="Nolan M."/>
            <person name="Lapidus A."/>
            <person name="Glavina Del Rio T."/>
            <person name="Copeland A."/>
            <person name="Tice H."/>
            <person name="Cheng J.F."/>
            <person name="Lucas S."/>
            <person name="Land M."/>
            <person name="Chen F."/>
            <person name="Bruce D."/>
            <person name="Goodwin L."/>
            <person name="Pitluck S."/>
            <person name="Ivanova N."/>
            <person name="Mavromatis K."/>
            <person name="Mikhailova N."/>
            <person name="Pati A."/>
            <person name="Chen A."/>
            <person name="Palaniappan K."/>
            <person name="Hauser L."/>
            <person name="Chang Y.J."/>
            <person name="Jeffries C.D."/>
            <person name="Munk C."/>
            <person name="Kiss H."/>
            <person name="Chain P."/>
            <person name="Han C."/>
            <person name="Brettin T."/>
            <person name="Detter J.C."/>
            <person name="Schuler E."/>
            <person name="Goker M."/>
            <person name="Rohde M."/>
            <person name="Bristow J."/>
            <person name="Eisen J.A."/>
            <person name="Markowitz V."/>
            <person name="Hugenholtz P."/>
            <person name="Kyrpides N.C."/>
            <person name="Klenk H.P."/>
        </authorList>
    </citation>
    <scope>NUCLEOTIDE SEQUENCE [LARGE SCALE GENOMIC DNA]</scope>
    <source>
        <strain evidence="10">ATCC 49802 / DSM 20745 / S 6022</strain>
    </source>
</reference>
<dbReference type="PANTHER" id="PTHR43711">
    <property type="entry name" value="TWO-COMPONENT HISTIDINE KINASE"/>
    <property type="match status" value="1"/>
</dbReference>
<keyword evidence="3" id="KW-0597">Phosphoprotein</keyword>
<dbReference type="InParanoid" id="D1CA31"/>
<keyword evidence="7" id="KW-0812">Transmembrane</keyword>
<comment type="catalytic activity">
    <reaction evidence="1">
        <text>ATP + protein L-histidine = ADP + protein N-phospho-L-histidine.</text>
        <dbReference type="EC" id="2.7.13.3"/>
    </reaction>
</comment>
<dbReference type="PRINTS" id="PR00344">
    <property type="entry name" value="BCTRLSENSOR"/>
</dbReference>
<dbReference type="HOGENOM" id="CLU_692429_0_0_0"/>
<dbReference type="PROSITE" id="PS50109">
    <property type="entry name" value="HIS_KIN"/>
    <property type="match status" value="1"/>
</dbReference>
<dbReference type="InterPro" id="IPR036890">
    <property type="entry name" value="HATPase_C_sf"/>
</dbReference>
<dbReference type="GO" id="GO:0000155">
    <property type="term" value="F:phosphorelay sensor kinase activity"/>
    <property type="evidence" value="ECO:0007669"/>
    <property type="project" value="InterPro"/>
</dbReference>
<feature type="transmembrane region" description="Helical" evidence="7">
    <location>
        <begin position="20"/>
        <end position="43"/>
    </location>
</feature>
<feature type="domain" description="Histidine kinase" evidence="8">
    <location>
        <begin position="160"/>
        <end position="379"/>
    </location>
</feature>
<dbReference type="Gene3D" id="1.10.287.130">
    <property type="match status" value="1"/>
</dbReference>
<dbReference type="InterPro" id="IPR003661">
    <property type="entry name" value="HisK_dim/P_dom"/>
</dbReference>
<dbReference type="SUPFAM" id="SSF47384">
    <property type="entry name" value="Homodimeric domain of signal transducing histidine kinase"/>
    <property type="match status" value="1"/>
</dbReference>
<evidence type="ECO:0000256" key="5">
    <source>
        <dbReference type="ARBA" id="ARBA00022777"/>
    </source>
</evidence>
<proteinExistence type="predicted"/>
<sequence>MDWLTRSWEVTVRLDPLWTVILLIGAIAVVCGPPLAVNALWVLRLRRARQATAAFHRLVDALPCGVVLAQPDGRVVLLNGQAADLWPGLAPGALLPDAMARPPGSEGTVTSRLVDAPGGKRLAVRIHPLATRRGWETLVVLEDATRRQEEADFVTALIRQVSHELKTPLSVIRGHASRFAEADVTDPAEARRAWAVVDDEATRLTGLIDQAILMARFEMPNPPIEARPLNLRAVCEEVVLDLAERAAREGSEVDLEAEDGAYHVRGDRGALRQMLLNLVDNALKYGGPGVRVVLGLRQDPVAGRVILTVRDSGPGIDAVDLPLVFERGFRGGQARGSRVGSGLGLALVRSIVTWHGGTVEAASAPGQGTTITVQLPRHDAGGSTAAPGAAVAVGERGQ</sequence>
<accession>D1CA31</accession>
<evidence type="ECO:0000313" key="10">
    <source>
        <dbReference type="Proteomes" id="UP000002027"/>
    </source>
</evidence>
<dbReference type="SMART" id="SM00388">
    <property type="entry name" value="HisKA"/>
    <property type="match status" value="1"/>
</dbReference>
<dbReference type="RefSeq" id="WP_012873709.1">
    <property type="nucleotide sequence ID" value="NC_013524.1"/>
</dbReference>
<dbReference type="Gene3D" id="3.30.565.10">
    <property type="entry name" value="Histidine kinase-like ATPase, C-terminal domain"/>
    <property type="match status" value="1"/>
</dbReference>
<dbReference type="Proteomes" id="UP000002027">
    <property type="component" value="Chromosome 2"/>
</dbReference>
<evidence type="ECO:0000256" key="2">
    <source>
        <dbReference type="ARBA" id="ARBA00012438"/>
    </source>
</evidence>
<dbReference type="EMBL" id="CP001824">
    <property type="protein sequence ID" value="ACZ40674.1"/>
    <property type="molecule type" value="Genomic_DNA"/>
</dbReference>
<dbReference type="CDD" id="cd00082">
    <property type="entry name" value="HisKA"/>
    <property type="match status" value="1"/>
</dbReference>
<dbReference type="Pfam" id="PF00512">
    <property type="entry name" value="HisKA"/>
    <property type="match status" value="1"/>
</dbReference>
<dbReference type="SMART" id="SM00387">
    <property type="entry name" value="HATPase_c"/>
    <property type="match status" value="1"/>
</dbReference>
<evidence type="ECO:0000256" key="4">
    <source>
        <dbReference type="ARBA" id="ARBA00022679"/>
    </source>
</evidence>